<dbReference type="AlphaFoldDB" id="A1VRL9"/>
<dbReference type="RefSeq" id="WP_011802369.1">
    <property type="nucleotide sequence ID" value="NC_008781.1"/>
</dbReference>
<dbReference type="KEGG" id="pna:Pnap_2998"/>
<keyword evidence="2" id="KW-1185">Reference proteome</keyword>
<proteinExistence type="predicted"/>
<reference evidence="2" key="1">
    <citation type="journal article" date="2009" name="Environ. Microbiol.">
        <title>The genome of Polaromonas naphthalenivorans strain CJ2, isolated from coal tar-contaminated sediment, reveals physiological and metabolic versatility and evolution through extensive horizontal gene transfer.</title>
        <authorList>
            <person name="Yagi J.M."/>
            <person name="Sims D."/>
            <person name="Brettin T."/>
            <person name="Bruce D."/>
            <person name="Madsen E.L."/>
        </authorList>
    </citation>
    <scope>NUCLEOTIDE SEQUENCE [LARGE SCALE GENOMIC DNA]</scope>
    <source>
        <strain evidence="2">CJ2</strain>
    </source>
</reference>
<dbReference type="Proteomes" id="UP000000644">
    <property type="component" value="Chromosome"/>
</dbReference>
<sequence>MPSNEKPLEWIGSSHKDLMTLPADVRRFFGFALSLAQAGDRHDAAKVLKGFGGAGVLEVVEDDVGGTYRAVYTVKFAQAVFVLHCFQKKSKRGIATPKEEMDIIHARLKVAEAFAKELRNEKTTH</sequence>
<dbReference type="EMBL" id="CP000529">
    <property type="protein sequence ID" value="ABM38297.1"/>
    <property type="molecule type" value="Genomic_DNA"/>
</dbReference>
<gene>
    <name evidence="1" type="ordered locus">Pnap_2998</name>
</gene>
<organism evidence="1 2">
    <name type="scientific">Polaromonas naphthalenivorans (strain CJ2)</name>
    <dbReference type="NCBI Taxonomy" id="365044"/>
    <lineage>
        <taxon>Bacteria</taxon>
        <taxon>Pseudomonadati</taxon>
        <taxon>Pseudomonadota</taxon>
        <taxon>Betaproteobacteria</taxon>
        <taxon>Burkholderiales</taxon>
        <taxon>Comamonadaceae</taxon>
        <taxon>Polaromonas</taxon>
    </lineage>
</organism>
<evidence type="ECO:0000313" key="1">
    <source>
        <dbReference type="EMBL" id="ABM38297.1"/>
    </source>
</evidence>
<dbReference type="Pfam" id="PF05973">
    <property type="entry name" value="Gp49"/>
    <property type="match status" value="1"/>
</dbReference>
<accession>A1VRL9</accession>
<dbReference type="STRING" id="365044.Pnap_2998"/>
<protein>
    <recommendedName>
        <fullName evidence="3">Phage-related protein</fullName>
    </recommendedName>
</protein>
<dbReference type="eggNOG" id="COG4679">
    <property type="taxonomic scope" value="Bacteria"/>
</dbReference>
<evidence type="ECO:0000313" key="2">
    <source>
        <dbReference type="Proteomes" id="UP000000644"/>
    </source>
</evidence>
<dbReference type="OrthoDB" id="9797093at2"/>
<dbReference type="HOGENOM" id="CLU_139003_0_0_4"/>
<name>A1VRL9_POLNA</name>
<evidence type="ECO:0008006" key="3">
    <source>
        <dbReference type="Google" id="ProtNLM"/>
    </source>
</evidence>
<dbReference type="InterPro" id="IPR009241">
    <property type="entry name" value="HigB-like"/>
</dbReference>